<gene>
    <name evidence="6" type="primary">lptA_2</name>
    <name evidence="6" type="ORF">MoryE10_23470</name>
</gene>
<dbReference type="SMART" id="SM00563">
    <property type="entry name" value="PlsC"/>
    <property type="match status" value="1"/>
</dbReference>
<evidence type="ECO:0000256" key="1">
    <source>
        <dbReference type="ARBA" id="ARBA00005189"/>
    </source>
</evidence>
<keyword evidence="2" id="KW-0808">Transferase</keyword>
<evidence type="ECO:0000256" key="4">
    <source>
        <dbReference type="SAM" id="Phobius"/>
    </source>
</evidence>
<dbReference type="Proteomes" id="UP000824988">
    <property type="component" value="Chromosome"/>
</dbReference>
<keyword evidence="7" id="KW-1185">Reference proteome</keyword>
<reference evidence="6" key="1">
    <citation type="submission" date="2019-06" db="EMBL/GenBank/DDBJ databases">
        <title>Complete genome sequence of Methylogaea oryzae strain JCM16910.</title>
        <authorList>
            <person name="Asakawa S."/>
        </authorList>
    </citation>
    <scope>NUCLEOTIDE SEQUENCE</scope>
    <source>
        <strain evidence="6">E10</strain>
    </source>
</reference>
<comment type="pathway">
    <text evidence="1">Lipid metabolism.</text>
</comment>
<name>A0A8D5AIU8_9GAMM</name>
<evidence type="ECO:0000256" key="2">
    <source>
        <dbReference type="ARBA" id="ARBA00022679"/>
    </source>
</evidence>
<evidence type="ECO:0000313" key="6">
    <source>
        <dbReference type="EMBL" id="BBL71741.1"/>
    </source>
</evidence>
<protein>
    <submittedName>
        <fullName evidence="6">Lysophosphatidic acid acyltransferase</fullName>
    </submittedName>
</protein>
<dbReference type="GO" id="GO:0003841">
    <property type="term" value="F:1-acylglycerol-3-phosphate O-acyltransferase activity"/>
    <property type="evidence" value="ECO:0007669"/>
    <property type="project" value="TreeGrafter"/>
</dbReference>
<dbReference type="EMBL" id="AP019782">
    <property type="protein sequence ID" value="BBL71741.1"/>
    <property type="molecule type" value="Genomic_DNA"/>
</dbReference>
<dbReference type="PANTHER" id="PTHR10434:SF40">
    <property type="entry name" value="1-ACYL-SN-GLYCEROL-3-PHOSPHATE ACYLTRANSFERASE"/>
    <property type="match status" value="1"/>
</dbReference>
<organism evidence="6 7">
    <name type="scientific">Methylogaea oryzae</name>
    <dbReference type="NCBI Taxonomy" id="1295382"/>
    <lineage>
        <taxon>Bacteria</taxon>
        <taxon>Pseudomonadati</taxon>
        <taxon>Pseudomonadota</taxon>
        <taxon>Gammaproteobacteria</taxon>
        <taxon>Methylococcales</taxon>
        <taxon>Methylococcaceae</taxon>
        <taxon>Methylogaea</taxon>
    </lineage>
</organism>
<dbReference type="RefSeq" id="WP_221047136.1">
    <property type="nucleotide sequence ID" value="NZ_AP019782.1"/>
</dbReference>
<evidence type="ECO:0000259" key="5">
    <source>
        <dbReference type="SMART" id="SM00563"/>
    </source>
</evidence>
<keyword evidence="4" id="KW-1133">Transmembrane helix</keyword>
<accession>A0A8D5AIU8</accession>
<dbReference type="Pfam" id="PF01553">
    <property type="entry name" value="Acyltransferase"/>
    <property type="match status" value="1"/>
</dbReference>
<evidence type="ECO:0000256" key="3">
    <source>
        <dbReference type="ARBA" id="ARBA00023315"/>
    </source>
</evidence>
<dbReference type="CDD" id="cd07989">
    <property type="entry name" value="LPLAT_AGPAT-like"/>
    <property type="match status" value="1"/>
</dbReference>
<sequence>MTPSSTSSPKPRLGLILRSAAFFAVMCLITLVIGPVMVLRRKAPFAVRYGLAQYWVRSVLAALEKICGLRYEVHGVEHIPPQNGVILSKHQSAWETIALQAIFPPMAFVLKRELLKIPVWGWAMDTCEPIAIDRGAKSAALKQLLQQGEHRLNQGRWVVLFPEGTRVPPGQKGKYAGSGGMLAQRAGCPVVPVAHNAGEFWPRNGFLKRPGVIQVRIGPPIDTTRHKAQEIVDLAEHWIEAQMAEISQARQP</sequence>
<dbReference type="PANTHER" id="PTHR10434">
    <property type="entry name" value="1-ACYL-SN-GLYCEROL-3-PHOSPHATE ACYLTRANSFERASE"/>
    <property type="match status" value="1"/>
</dbReference>
<keyword evidence="4" id="KW-0472">Membrane</keyword>
<keyword evidence="3 6" id="KW-0012">Acyltransferase</keyword>
<dbReference type="InterPro" id="IPR002123">
    <property type="entry name" value="Plipid/glycerol_acylTrfase"/>
</dbReference>
<evidence type="ECO:0000313" key="7">
    <source>
        <dbReference type="Proteomes" id="UP000824988"/>
    </source>
</evidence>
<dbReference type="KEGG" id="moz:MoryE10_23470"/>
<dbReference type="GO" id="GO:0006654">
    <property type="term" value="P:phosphatidic acid biosynthetic process"/>
    <property type="evidence" value="ECO:0007669"/>
    <property type="project" value="TreeGrafter"/>
</dbReference>
<feature type="domain" description="Phospholipid/glycerol acyltransferase" evidence="5">
    <location>
        <begin position="84"/>
        <end position="198"/>
    </location>
</feature>
<keyword evidence="4" id="KW-0812">Transmembrane</keyword>
<feature type="transmembrane region" description="Helical" evidence="4">
    <location>
        <begin position="20"/>
        <end position="39"/>
    </location>
</feature>
<dbReference type="AlphaFoldDB" id="A0A8D5AIU8"/>
<proteinExistence type="predicted"/>